<keyword evidence="1" id="KW-0732">Signal</keyword>
<dbReference type="PIRSF" id="PIRSF004649">
    <property type="entry name" value="MlaC"/>
    <property type="match status" value="1"/>
</dbReference>
<dbReference type="Proteomes" id="UP000595373">
    <property type="component" value="Chromosome"/>
</dbReference>
<organism evidence="2 3">
    <name type="scientific">Histophilus somni</name>
    <name type="common">Haemophilus somnus</name>
    <dbReference type="NCBI Taxonomy" id="731"/>
    <lineage>
        <taxon>Bacteria</taxon>
        <taxon>Pseudomonadati</taxon>
        <taxon>Pseudomonadota</taxon>
        <taxon>Gammaproteobacteria</taxon>
        <taxon>Pasteurellales</taxon>
        <taxon>Pasteurellaceae</taxon>
        <taxon>Histophilus</taxon>
    </lineage>
</organism>
<accession>A0A9Q6Z252</accession>
<dbReference type="EMBL" id="CP066558">
    <property type="protein sequence ID" value="QQF83108.1"/>
    <property type="molecule type" value="Genomic_DNA"/>
</dbReference>
<dbReference type="OrthoDB" id="9787053at2"/>
<sequence>MLKKLFFKIIVAMTALFAVQAMAEETPYELTLDVSERLFKAIDTNQSKIKQDPNYLRTIVRQGLMPYAHVNYAGSLVLGPYFKSTSPEQRAKFFAVFDKFIEYQYAKALTLYSNQKISVLKPINVTADQMNVPVKILQSGNVAPIDLEFYWRKNSKSGKWQVYDMSANGVSTVHSTRQEWLPILRKKGIETLIDEMEEFSKQPIIISSK</sequence>
<keyword evidence="3" id="KW-1185">Reference proteome</keyword>
<feature type="chain" id="PRO_5040470149" evidence="1">
    <location>
        <begin position="24"/>
        <end position="209"/>
    </location>
</feature>
<name>A0A9Q6Z252_HISSO</name>
<dbReference type="AlphaFoldDB" id="A0A9Q6Z252"/>
<dbReference type="InterPro" id="IPR042245">
    <property type="entry name" value="Tgt2/MlaC_sf"/>
</dbReference>
<dbReference type="InterPro" id="IPR008869">
    <property type="entry name" value="MlaC/ttg2D"/>
</dbReference>
<reference evidence="2 3" key="1">
    <citation type="submission" date="2020-12" db="EMBL/GenBank/DDBJ databases">
        <title>ASc-MMNZ-VFA-070.</title>
        <authorList>
            <person name="Schryvers A."/>
            <person name="Mostafa Nazari M."/>
            <person name="Farshchi Andisi V."/>
            <person name="Timsit E."/>
            <person name="Walter Morck D."/>
        </authorList>
    </citation>
    <scope>NUCLEOTIDE SEQUENCE [LARGE SCALE GENOMIC DNA]</scope>
    <source>
        <strain evidence="2 3">ASc-MMNZ-VFA-070</strain>
    </source>
</reference>
<proteinExistence type="predicted"/>
<dbReference type="GeneID" id="31487890"/>
<dbReference type="RefSeq" id="WP_012340723.1">
    <property type="nucleotide sequence ID" value="NZ_CP018802.1"/>
</dbReference>
<gene>
    <name evidence="2" type="primary">mlaC</name>
    <name evidence="2" type="ORF">JFL49_04195</name>
</gene>
<evidence type="ECO:0000313" key="2">
    <source>
        <dbReference type="EMBL" id="QQF83108.1"/>
    </source>
</evidence>
<protein>
    <submittedName>
        <fullName evidence="2">Phospholipid-binding protein MlaC</fullName>
    </submittedName>
</protein>
<evidence type="ECO:0000256" key="1">
    <source>
        <dbReference type="SAM" id="SignalP"/>
    </source>
</evidence>
<dbReference type="Pfam" id="PF05494">
    <property type="entry name" value="MlaC"/>
    <property type="match status" value="1"/>
</dbReference>
<feature type="signal peptide" evidence="1">
    <location>
        <begin position="1"/>
        <end position="23"/>
    </location>
</feature>
<dbReference type="Gene3D" id="3.10.450.710">
    <property type="entry name" value="Tgt2/MlaC"/>
    <property type="match status" value="1"/>
</dbReference>
<evidence type="ECO:0000313" key="3">
    <source>
        <dbReference type="Proteomes" id="UP000595373"/>
    </source>
</evidence>
<dbReference type="PANTHER" id="PTHR36573">
    <property type="entry name" value="INTERMEMBRANE PHOSPHOLIPID TRANSPORT SYSTEM BINDING PROTEIN MLAC"/>
    <property type="match status" value="1"/>
</dbReference>
<dbReference type="NCBIfam" id="NF011697">
    <property type="entry name" value="PRK15117.1"/>
    <property type="match status" value="1"/>
</dbReference>
<dbReference type="PANTHER" id="PTHR36573:SF1">
    <property type="entry name" value="INTERMEMBRANE PHOSPHOLIPID TRANSPORT SYSTEM BINDING PROTEIN MLAC"/>
    <property type="match status" value="1"/>
</dbReference>